<dbReference type="SMART" id="SM00060">
    <property type="entry name" value="FN3"/>
    <property type="match status" value="1"/>
</dbReference>
<dbReference type="SUPFAM" id="SSF49265">
    <property type="entry name" value="Fibronectin type III"/>
    <property type="match status" value="1"/>
</dbReference>
<reference evidence="2" key="2">
    <citation type="submission" date="2015-06" db="UniProtKB">
        <authorList>
            <consortium name="EnsemblMetazoa"/>
        </authorList>
    </citation>
    <scope>IDENTIFICATION</scope>
</reference>
<dbReference type="PANTHER" id="PTHR46957">
    <property type="entry name" value="CYTOKINE RECEPTOR"/>
    <property type="match status" value="1"/>
</dbReference>
<dbReference type="HOGENOM" id="CLU_1431366_0_0_1"/>
<sequence>MDNFKNNTNYQLKISAKNSQGDGPQHLYPHWIRTLEYDPVFVPVVETTGNTESTITVGWHPPSLELLEYVHYYELIVTKAGEDKVIDEAIHPQNSRNLPYMFDDLEVATAYEFKVRACSELTKLCGPWSDTVNGTTMDGQPGKVRDLKVVCLPADNSRGIGNSISVTWDLPEKQNGKVVLYTIQCNGYST</sequence>
<dbReference type="EMBL" id="CAQQ02089598">
    <property type="status" value="NOT_ANNOTATED_CDS"/>
    <property type="molecule type" value="Genomic_DNA"/>
</dbReference>
<dbReference type="EnsemblMetazoa" id="MESCA001132-RA">
    <property type="protein sequence ID" value="MESCA001132-PA"/>
    <property type="gene ID" value="MESCA001132"/>
</dbReference>
<dbReference type="STRING" id="36166.T1GCV9"/>
<dbReference type="Proteomes" id="UP000015102">
    <property type="component" value="Unassembled WGS sequence"/>
</dbReference>
<feature type="domain" description="Fibronectin type-III" evidence="1">
    <location>
        <begin position="39"/>
        <end position="139"/>
    </location>
</feature>
<protein>
    <recommendedName>
        <fullName evidence="1">Fibronectin type-III domain-containing protein</fullName>
    </recommendedName>
</protein>
<name>T1GCV9_MEGSC</name>
<dbReference type="PANTHER" id="PTHR46957:SF3">
    <property type="entry name" value="CYTOKINE RECEPTOR"/>
    <property type="match status" value="1"/>
</dbReference>
<dbReference type="CDD" id="cd00063">
    <property type="entry name" value="FN3"/>
    <property type="match status" value="1"/>
</dbReference>
<reference evidence="3" key="1">
    <citation type="submission" date="2013-02" db="EMBL/GenBank/DDBJ databases">
        <authorList>
            <person name="Hughes D."/>
        </authorList>
    </citation>
    <scope>NUCLEOTIDE SEQUENCE</scope>
    <source>
        <strain>Durham</strain>
        <strain evidence="3">NC isolate 2 -- Noor lab</strain>
    </source>
</reference>
<evidence type="ECO:0000313" key="3">
    <source>
        <dbReference type="Proteomes" id="UP000015102"/>
    </source>
</evidence>
<accession>T1GCV9</accession>
<dbReference type="InterPro" id="IPR003961">
    <property type="entry name" value="FN3_dom"/>
</dbReference>
<dbReference type="AlphaFoldDB" id="T1GCV9"/>
<dbReference type="InterPro" id="IPR050713">
    <property type="entry name" value="RTP_Phos/Ushers"/>
</dbReference>
<keyword evidence="3" id="KW-1185">Reference proteome</keyword>
<dbReference type="InterPro" id="IPR036116">
    <property type="entry name" value="FN3_sf"/>
</dbReference>
<dbReference type="InterPro" id="IPR013783">
    <property type="entry name" value="Ig-like_fold"/>
</dbReference>
<dbReference type="OMA" id="CTHNDYV"/>
<dbReference type="Pfam" id="PF00041">
    <property type="entry name" value="fn3"/>
    <property type="match status" value="1"/>
</dbReference>
<proteinExistence type="predicted"/>
<dbReference type="PROSITE" id="PS50853">
    <property type="entry name" value="FN3"/>
    <property type="match status" value="1"/>
</dbReference>
<evidence type="ECO:0000259" key="1">
    <source>
        <dbReference type="PROSITE" id="PS50853"/>
    </source>
</evidence>
<dbReference type="GO" id="GO:0016020">
    <property type="term" value="C:membrane"/>
    <property type="evidence" value="ECO:0007669"/>
    <property type="project" value="UniProtKB-SubCell"/>
</dbReference>
<organism evidence="2 3">
    <name type="scientific">Megaselia scalaris</name>
    <name type="common">Humpbacked fly</name>
    <name type="synonym">Phora scalaris</name>
    <dbReference type="NCBI Taxonomy" id="36166"/>
    <lineage>
        <taxon>Eukaryota</taxon>
        <taxon>Metazoa</taxon>
        <taxon>Ecdysozoa</taxon>
        <taxon>Arthropoda</taxon>
        <taxon>Hexapoda</taxon>
        <taxon>Insecta</taxon>
        <taxon>Pterygota</taxon>
        <taxon>Neoptera</taxon>
        <taxon>Endopterygota</taxon>
        <taxon>Diptera</taxon>
        <taxon>Brachycera</taxon>
        <taxon>Muscomorpha</taxon>
        <taxon>Platypezoidea</taxon>
        <taxon>Phoridae</taxon>
        <taxon>Megaseliini</taxon>
        <taxon>Megaselia</taxon>
    </lineage>
</organism>
<dbReference type="Gene3D" id="2.60.40.10">
    <property type="entry name" value="Immunoglobulins"/>
    <property type="match status" value="2"/>
</dbReference>
<evidence type="ECO:0000313" key="2">
    <source>
        <dbReference type="EnsemblMetazoa" id="MESCA001132-PA"/>
    </source>
</evidence>